<name>A0A923N1L7_9FLAO</name>
<dbReference type="GO" id="GO:0051537">
    <property type="term" value="F:2 iron, 2 sulfur cluster binding"/>
    <property type="evidence" value="ECO:0007669"/>
    <property type="project" value="UniProtKB-KW"/>
</dbReference>
<feature type="transmembrane region" description="Helical" evidence="9">
    <location>
        <begin position="169"/>
        <end position="188"/>
    </location>
</feature>
<comment type="caution">
    <text evidence="11">The sequence shown here is derived from an EMBL/GenBank/DDBJ whole genome shotgun (WGS) entry which is preliminary data.</text>
</comment>
<evidence type="ECO:0000256" key="7">
    <source>
        <dbReference type="ARBA" id="ARBA00023014"/>
    </source>
</evidence>
<dbReference type="SUPFAM" id="SSF50022">
    <property type="entry name" value="ISP domain"/>
    <property type="match status" value="1"/>
</dbReference>
<keyword evidence="8 9" id="KW-0472">Membrane</keyword>
<keyword evidence="12" id="KW-1185">Reference proteome</keyword>
<protein>
    <submittedName>
        <fullName evidence="11">Ferric reductase-like transmembrane domain-containing protein</fullName>
    </submittedName>
</protein>
<keyword evidence="6" id="KW-0408">Iron</keyword>
<evidence type="ECO:0000256" key="1">
    <source>
        <dbReference type="ARBA" id="ARBA00004141"/>
    </source>
</evidence>
<evidence type="ECO:0000256" key="2">
    <source>
        <dbReference type="ARBA" id="ARBA00022692"/>
    </source>
</evidence>
<gene>
    <name evidence="11" type="ORF">H8R25_13025</name>
</gene>
<dbReference type="GO" id="GO:0046872">
    <property type="term" value="F:metal ion binding"/>
    <property type="evidence" value="ECO:0007669"/>
    <property type="project" value="UniProtKB-KW"/>
</dbReference>
<feature type="transmembrane region" description="Helical" evidence="9">
    <location>
        <begin position="370"/>
        <end position="389"/>
    </location>
</feature>
<dbReference type="InterPro" id="IPR017941">
    <property type="entry name" value="Rieske_2Fe-2S"/>
</dbReference>
<accession>A0A923N1L7</accession>
<evidence type="ECO:0000256" key="8">
    <source>
        <dbReference type="ARBA" id="ARBA00023136"/>
    </source>
</evidence>
<evidence type="ECO:0000256" key="5">
    <source>
        <dbReference type="ARBA" id="ARBA00022989"/>
    </source>
</evidence>
<dbReference type="InterPro" id="IPR036922">
    <property type="entry name" value="Rieske_2Fe-2S_sf"/>
</dbReference>
<dbReference type="Pfam" id="PF00355">
    <property type="entry name" value="Rieske"/>
    <property type="match status" value="1"/>
</dbReference>
<dbReference type="EMBL" id="JACRUL010000035">
    <property type="protein sequence ID" value="MBC5845357.1"/>
    <property type="molecule type" value="Genomic_DNA"/>
</dbReference>
<proteinExistence type="predicted"/>
<dbReference type="RefSeq" id="WP_187019789.1">
    <property type="nucleotide sequence ID" value="NZ_JACRUK010000036.1"/>
</dbReference>
<dbReference type="Gene3D" id="2.102.10.10">
    <property type="entry name" value="Rieske [2Fe-2S] iron-sulphur domain"/>
    <property type="match status" value="1"/>
</dbReference>
<evidence type="ECO:0000256" key="3">
    <source>
        <dbReference type="ARBA" id="ARBA00022714"/>
    </source>
</evidence>
<keyword evidence="2 9" id="KW-0812">Transmembrane</keyword>
<comment type="subcellular location">
    <subcellularLocation>
        <location evidence="1">Membrane</location>
        <topology evidence="1">Multi-pass membrane protein</topology>
    </subcellularLocation>
</comment>
<dbReference type="PANTHER" id="PTHR21496">
    <property type="entry name" value="FERREDOXIN-RELATED"/>
    <property type="match status" value="1"/>
</dbReference>
<feature type="transmembrane region" description="Helical" evidence="9">
    <location>
        <begin position="194"/>
        <end position="215"/>
    </location>
</feature>
<keyword evidence="3" id="KW-0001">2Fe-2S</keyword>
<dbReference type="PROSITE" id="PS51296">
    <property type="entry name" value="RIESKE"/>
    <property type="match status" value="1"/>
</dbReference>
<evidence type="ECO:0000313" key="12">
    <source>
        <dbReference type="Proteomes" id="UP000641454"/>
    </source>
</evidence>
<evidence type="ECO:0000313" key="11">
    <source>
        <dbReference type="EMBL" id="MBC5845357.1"/>
    </source>
</evidence>
<feature type="transmembrane region" description="Helical" evidence="9">
    <location>
        <begin position="87"/>
        <end position="109"/>
    </location>
</feature>
<reference evidence="11 12" key="1">
    <citation type="submission" date="2020-08" db="EMBL/GenBank/DDBJ databases">
        <title>Description of novel Flavobacterium F-392 isolate.</title>
        <authorList>
            <person name="Saticioglu I.B."/>
            <person name="Duman M."/>
            <person name="Altun S."/>
        </authorList>
    </citation>
    <scope>NUCLEOTIDE SEQUENCE [LARGE SCALE GENOMIC DNA]</scope>
    <source>
        <strain evidence="11 12">F-392</strain>
    </source>
</reference>
<feature type="transmembrane region" description="Helical" evidence="9">
    <location>
        <begin position="20"/>
        <end position="41"/>
    </location>
</feature>
<dbReference type="GO" id="GO:0016020">
    <property type="term" value="C:membrane"/>
    <property type="evidence" value="ECO:0007669"/>
    <property type="project" value="UniProtKB-SubCell"/>
</dbReference>
<evidence type="ECO:0000256" key="6">
    <source>
        <dbReference type="ARBA" id="ARBA00023004"/>
    </source>
</evidence>
<feature type="transmembrane region" description="Helical" evidence="9">
    <location>
        <begin position="47"/>
        <end position="67"/>
    </location>
</feature>
<evidence type="ECO:0000256" key="9">
    <source>
        <dbReference type="SAM" id="Phobius"/>
    </source>
</evidence>
<feature type="domain" description="Rieske" evidence="10">
    <location>
        <begin position="233"/>
        <end position="327"/>
    </location>
</feature>
<feature type="transmembrane region" description="Helical" evidence="9">
    <location>
        <begin position="129"/>
        <end position="149"/>
    </location>
</feature>
<dbReference type="AlphaFoldDB" id="A0A923N1L7"/>
<evidence type="ECO:0000256" key="4">
    <source>
        <dbReference type="ARBA" id="ARBA00022723"/>
    </source>
</evidence>
<sequence length="623" mass="70966">MSVKYIPIIWNPFKTKYDVIFALFVVLYLTGFISISMYLYPQLIIDTIIIRSFGTLAILILHIILAIGPLSRINKSFLPILYNRRHLGVSMFLIVSVHAVYSIIFFHGYGVNNPLYNLFTANTHYESLTFFPFQILGFFAYLILMVMAFTSHDFWLNFLSPKVWKAMHMIVYIAYGLVIMHVVLGIIQYENSPILFSLLFLGLVTILSLHIISGYKEYKFDKKKSITDHMGWVYVCTPNEIDENCAKMVTIDGERIAVFKYGNKLSAVHNVCKHQNGPLGEGKIVDGCITCPWHGYQYLPDKGRAPEPFTELLATYELKLIGDKIYVNPKAFPEGTAIEPTTIPSEETKLDTDFFIGWLGKIPNSYQSTLRFFVPSLFIISILLIVIISNSTNKIRFSSYDYYKTLSFEGELLLKPFPMLRVLEMDKNRNPKVVLYPLVNEGKFGADQSVQAFLSQYPNEKRVFVQIQAKIIERDGQVAMELMNKKNNIKKIKFNASITPLVFGKPKDTIMKGQIIDPKCYLGVMNPGEGKPHRSCAINCIKGGIMPAFITENSQAKNYYILIGNDGKKVNNAILFAVAEPIEIKGKVQKIDNWNLLYIDAKASIKRLSYPIDSNYNCGLFQH</sequence>
<organism evidence="11 12">
    <name type="scientific">Flavobacterium muglaense</name>
    <dbReference type="NCBI Taxonomy" id="2764716"/>
    <lineage>
        <taxon>Bacteria</taxon>
        <taxon>Pseudomonadati</taxon>
        <taxon>Bacteroidota</taxon>
        <taxon>Flavobacteriia</taxon>
        <taxon>Flavobacteriales</taxon>
        <taxon>Flavobacteriaceae</taxon>
        <taxon>Flavobacterium</taxon>
    </lineage>
</organism>
<keyword evidence="5 9" id="KW-1133">Transmembrane helix</keyword>
<dbReference type="PANTHER" id="PTHR21496:SF23">
    <property type="entry name" value="3-PHENYLPROPIONATE_CINNAMIC ACID DIOXYGENASE FERREDOXIN SUBUNIT"/>
    <property type="match status" value="1"/>
</dbReference>
<dbReference type="InterPro" id="IPR013130">
    <property type="entry name" value="Fe3_Rdtase_TM_dom"/>
</dbReference>
<dbReference type="Proteomes" id="UP000641454">
    <property type="component" value="Unassembled WGS sequence"/>
</dbReference>
<dbReference type="Pfam" id="PF01794">
    <property type="entry name" value="Ferric_reduct"/>
    <property type="match status" value="1"/>
</dbReference>
<keyword evidence="7" id="KW-0411">Iron-sulfur</keyword>
<keyword evidence="4" id="KW-0479">Metal-binding</keyword>
<evidence type="ECO:0000259" key="10">
    <source>
        <dbReference type="PROSITE" id="PS51296"/>
    </source>
</evidence>